<dbReference type="InterPro" id="IPR004197">
    <property type="entry name" value="Cellulase_Ig-like"/>
</dbReference>
<evidence type="ECO:0000259" key="7">
    <source>
        <dbReference type="Pfam" id="PF02927"/>
    </source>
</evidence>
<dbReference type="Pfam" id="PF00759">
    <property type="entry name" value="Glyco_hydro_9"/>
    <property type="match status" value="1"/>
</dbReference>
<evidence type="ECO:0000256" key="2">
    <source>
        <dbReference type="ARBA" id="ARBA00022801"/>
    </source>
</evidence>
<dbReference type="SUPFAM" id="SSF81296">
    <property type="entry name" value="E set domains"/>
    <property type="match status" value="1"/>
</dbReference>
<dbReference type="InterPro" id="IPR008928">
    <property type="entry name" value="6-hairpin_glycosidase_sf"/>
</dbReference>
<sequence length="612" mass="68055">MTGKFIFSHIIRIFLFLLLVSISGCSSKPIPPSNPPNLSNAAIYINQIAFDAQAPKRAVVALPIGESASRFIVYQGNNIVYQGQLSTQPSFNEWGQGVQYFIADFSSVQRLGQFHVAVTTAKQQVSSSTFAIKQNAYFALTTKSLINYFKASRHTNPQDNTIRINGAERLVNVSGGWINSGSNQNKYLSNADQPNFLSSQQGAIAAWAMAKSYSKLSSLYDQYNLTTPLAEEVIWGADYLHRILDSDGYFYLSVFDSNTLNNDDLDEERLIAGYDEIEGSYTDNYKASFRQGAGLAIAALARAHELSNKTGVQGEFSAKQYLVDAEHAFEHLQQFNLTYVGNGKENIIDDYTALIAATELYRITKKSKYLKAARERALSLNNRMSAQGTFKSDDDERPFYHGVEAGLPIIALVDYLSIEENRQIKSKTKRTIKLALDYQLALNTQVANPFNLARQTFKTYQEGVYSKQQEGFFMPHLNDANNWWQGENSRMASLTAAAIWGGKLTHSDRQGAFGIDNSLARFAQSQIDWLMGSNPYQVSMLYGFGVANPPHANSAGNMLNGGISNGITGATLSSEGRGITWAEGPDENNWRWTQQRLENTTWYLLAITAMTE</sequence>
<keyword evidence="2 8" id="KW-0378">Hydrolase</keyword>
<proteinExistence type="inferred from homology"/>
<evidence type="ECO:0000256" key="4">
    <source>
        <dbReference type="ARBA" id="ARBA00023295"/>
    </source>
</evidence>
<protein>
    <submittedName>
        <fullName evidence="8">Glycosyl hydrolase</fullName>
    </submittedName>
</protein>
<keyword evidence="9" id="KW-1185">Reference proteome</keyword>
<dbReference type="Gene3D" id="2.60.40.10">
    <property type="entry name" value="Immunoglobulins"/>
    <property type="match status" value="1"/>
</dbReference>
<dbReference type="PROSITE" id="PS51257">
    <property type="entry name" value="PROKAR_LIPOPROTEIN"/>
    <property type="match status" value="1"/>
</dbReference>
<gene>
    <name evidence="8" type="ORF">CWS31_016485</name>
</gene>
<reference evidence="8 9" key="1">
    <citation type="submission" date="2019-08" db="EMBL/GenBank/DDBJ databases">
        <title>Microbe sample from Colwellia echini.</title>
        <authorList>
            <person name="Christiansen L."/>
            <person name="Pathiraja D."/>
            <person name="Schultz-Johansen M."/>
            <person name="Choi I.-G."/>
            <person name="Stougaard P."/>
        </authorList>
    </citation>
    <scope>NUCLEOTIDE SEQUENCE [LARGE SCALE GENOMIC DNA]</scope>
    <source>
        <strain evidence="8 9">A3</strain>
    </source>
</reference>
<evidence type="ECO:0000256" key="3">
    <source>
        <dbReference type="ARBA" id="ARBA00023277"/>
    </source>
</evidence>
<feature type="domain" description="Cellulase Ig-like" evidence="7">
    <location>
        <begin position="41"/>
        <end position="121"/>
    </location>
</feature>
<dbReference type="InterPro" id="IPR012341">
    <property type="entry name" value="6hp_glycosidase-like_sf"/>
</dbReference>
<keyword evidence="4" id="KW-0326">Glycosidase</keyword>
<keyword evidence="5" id="KW-0624">Polysaccharide degradation</keyword>
<dbReference type="Proteomes" id="UP000815846">
    <property type="component" value="Unassembled WGS sequence"/>
</dbReference>
<dbReference type="EMBL" id="PJAI02000032">
    <property type="protein sequence ID" value="TYK64288.1"/>
    <property type="molecule type" value="Genomic_DNA"/>
</dbReference>
<evidence type="ECO:0000313" key="8">
    <source>
        <dbReference type="EMBL" id="TYK64288.1"/>
    </source>
</evidence>
<evidence type="ECO:0000313" key="9">
    <source>
        <dbReference type="Proteomes" id="UP000815846"/>
    </source>
</evidence>
<dbReference type="InterPro" id="IPR001701">
    <property type="entry name" value="Glyco_hydro_9"/>
</dbReference>
<dbReference type="Gene3D" id="1.50.10.10">
    <property type="match status" value="1"/>
</dbReference>
<dbReference type="SUPFAM" id="SSF48208">
    <property type="entry name" value="Six-hairpin glycosidases"/>
    <property type="match status" value="1"/>
</dbReference>
<comment type="caution">
    <text evidence="8">The sequence shown here is derived from an EMBL/GenBank/DDBJ whole genome shotgun (WGS) entry which is preliminary data.</text>
</comment>
<feature type="domain" description="Glycoside hydrolase family 9" evidence="6">
    <location>
        <begin position="161"/>
        <end position="555"/>
    </location>
</feature>
<evidence type="ECO:0000256" key="5">
    <source>
        <dbReference type="ARBA" id="ARBA00023326"/>
    </source>
</evidence>
<dbReference type="InterPro" id="IPR014756">
    <property type="entry name" value="Ig_E-set"/>
</dbReference>
<accession>A0ABY3MSW5</accession>
<name>A0ABY3MSW5_9GAMM</name>
<comment type="similarity">
    <text evidence="1">Belongs to the glycosyl hydrolase 9 (cellulase E) family.</text>
</comment>
<dbReference type="Pfam" id="PF02927">
    <property type="entry name" value="CelD_N"/>
    <property type="match status" value="1"/>
</dbReference>
<dbReference type="InterPro" id="IPR013783">
    <property type="entry name" value="Ig-like_fold"/>
</dbReference>
<dbReference type="GO" id="GO:0016787">
    <property type="term" value="F:hydrolase activity"/>
    <property type="evidence" value="ECO:0007669"/>
    <property type="project" value="UniProtKB-KW"/>
</dbReference>
<evidence type="ECO:0000256" key="1">
    <source>
        <dbReference type="ARBA" id="ARBA00007072"/>
    </source>
</evidence>
<dbReference type="CDD" id="cd02850">
    <property type="entry name" value="E_set_Cellulase_N"/>
    <property type="match status" value="1"/>
</dbReference>
<keyword evidence="3" id="KW-0119">Carbohydrate metabolism</keyword>
<dbReference type="PANTHER" id="PTHR22298">
    <property type="entry name" value="ENDO-1,4-BETA-GLUCANASE"/>
    <property type="match status" value="1"/>
</dbReference>
<dbReference type="RefSeq" id="WP_101344028.1">
    <property type="nucleotide sequence ID" value="NZ_PJAI02000032.1"/>
</dbReference>
<organism evidence="8 9">
    <name type="scientific">Colwellia echini</name>
    <dbReference type="NCBI Taxonomy" id="1982103"/>
    <lineage>
        <taxon>Bacteria</taxon>
        <taxon>Pseudomonadati</taxon>
        <taxon>Pseudomonadota</taxon>
        <taxon>Gammaproteobacteria</taxon>
        <taxon>Alteromonadales</taxon>
        <taxon>Colwelliaceae</taxon>
        <taxon>Colwellia</taxon>
    </lineage>
</organism>
<evidence type="ECO:0000259" key="6">
    <source>
        <dbReference type="Pfam" id="PF00759"/>
    </source>
</evidence>